<evidence type="ECO:0000313" key="6">
    <source>
        <dbReference type="Proteomes" id="UP000253850"/>
    </source>
</evidence>
<dbReference type="Gene3D" id="2.40.50.100">
    <property type="match status" value="1"/>
</dbReference>
<protein>
    <submittedName>
        <fullName evidence="4">Molybdenum-pterin binding domain-containing protein</fullName>
    </submittedName>
    <submittedName>
        <fullName evidence="5">Transporter</fullName>
    </submittedName>
</protein>
<organism evidence="5 7">
    <name type="scientific">Halarcobacter bivalviorum</name>
    <dbReference type="NCBI Taxonomy" id="663364"/>
    <lineage>
        <taxon>Bacteria</taxon>
        <taxon>Pseudomonadati</taxon>
        <taxon>Campylobacterota</taxon>
        <taxon>Epsilonproteobacteria</taxon>
        <taxon>Campylobacterales</taxon>
        <taxon>Arcobacteraceae</taxon>
        <taxon>Halarcobacter</taxon>
    </lineage>
</organism>
<dbReference type="Proteomes" id="UP000253850">
    <property type="component" value="Chromosome"/>
</dbReference>
<dbReference type="InterPro" id="IPR004606">
    <property type="entry name" value="Mop_domain"/>
</dbReference>
<evidence type="ECO:0000259" key="3">
    <source>
        <dbReference type="PROSITE" id="PS51866"/>
    </source>
</evidence>
<evidence type="ECO:0000256" key="2">
    <source>
        <dbReference type="PROSITE-ProRule" id="PRU01213"/>
    </source>
</evidence>
<dbReference type="InterPro" id="IPR005116">
    <property type="entry name" value="Transp-assoc_OB_typ1"/>
</dbReference>
<evidence type="ECO:0000256" key="1">
    <source>
        <dbReference type="ARBA" id="ARBA00022505"/>
    </source>
</evidence>
<feature type="domain" description="Mop" evidence="3">
    <location>
        <begin position="64"/>
        <end position="129"/>
    </location>
</feature>
<reference evidence="5 7" key="1">
    <citation type="submission" date="2017-10" db="EMBL/GenBank/DDBJ databases">
        <title>Genomics of the genus Arcobacter.</title>
        <authorList>
            <person name="Perez-Cataluna A."/>
            <person name="Figueras M.J."/>
        </authorList>
    </citation>
    <scope>NUCLEOTIDE SEQUENCE [LARGE SCALE GENOMIC DNA]</scope>
    <source>
        <strain evidence="5 7">CECT 7835</strain>
    </source>
</reference>
<reference evidence="4 6" key="2">
    <citation type="submission" date="2018-07" db="EMBL/GenBank/DDBJ databases">
        <title>Complete genome of the Arcobacter bivalviorum type strain LMG 26154.</title>
        <authorList>
            <person name="Miller W.G."/>
            <person name="Yee E."/>
            <person name="Bono J.L."/>
        </authorList>
    </citation>
    <scope>NUCLEOTIDE SEQUENCE [LARGE SCALE GENOMIC DNA]</scope>
    <source>
        <strain evidence="4 6">LMG 26154</strain>
    </source>
</reference>
<dbReference type="InterPro" id="IPR008995">
    <property type="entry name" value="Mo/tungstate-bd_C_term_dom"/>
</dbReference>
<dbReference type="AlphaFoldDB" id="A0AAX2A797"/>
<dbReference type="RefSeq" id="WP_114840060.1">
    <property type="nucleotide sequence ID" value="NZ_CP031217.1"/>
</dbReference>
<dbReference type="EMBL" id="PDKM01000003">
    <property type="protein sequence ID" value="RXK10122.1"/>
    <property type="molecule type" value="Genomic_DNA"/>
</dbReference>
<evidence type="ECO:0000313" key="4">
    <source>
        <dbReference type="EMBL" id="AXH13272.1"/>
    </source>
</evidence>
<evidence type="ECO:0000313" key="7">
    <source>
        <dbReference type="Proteomes" id="UP000289193"/>
    </source>
</evidence>
<gene>
    <name evidence="4" type="ORF">ABIV_2298</name>
    <name evidence="5" type="ORF">CRV05_07010</name>
</gene>
<keyword evidence="1 2" id="KW-0500">Molybdenum</keyword>
<proteinExistence type="predicted"/>
<accession>A0AAX2A797</accession>
<dbReference type="Proteomes" id="UP000289193">
    <property type="component" value="Unassembled WGS sequence"/>
</dbReference>
<dbReference type="SUPFAM" id="SSF50331">
    <property type="entry name" value="MOP-like"/>
    <property type="match status" value="1"/>
</dbReference>
<dbReference type="EMBL" id="CP031217">
    <property type="protein sequence ID" value="AXH13272.1"/>
    <property type="molecule type" value="Genomic_DNA"/>
</dbReference>
<keyword evidence="7" id="KW-1185">Reference proteome</keyword>
<dbReference type="KEGG" id="hbv:ABIV_2298"/>
<sequence length="133" mass="14719">MNKLEAKVLKIKSKESLNLVSFSFNSKTLSMISLDLNEEIKEQKKVLLSVKPTNITLAKNFEGFLSSSNRLLGKIANIEIGELLSSVTCDVDGTFIEAIITTNSLEQMNLALEEEIILLFKASDLAILEVLND</sequence>
<evidence type="ECO:0000313" key="5">
    <source>
        <dbReference type="EMBL" id="RXK10122.1"/>
    </source>
</evidence>
<dbReference type="GO" id="GO:0015689">
    <property type="term" value="P:molybdate ion transport"/>
    <property type="evidence" value="ECO:0007669"/>
    <property type="project" value="InterPro"/>
</dbReference>
<name>A0AAX2A797_9BACT</name>
<dbReference type="Pfam" id="PF03459">
    <property type="entry name" value="TOBE"/>
    <property type="match status" value="1"/>
</dbReference>
<dbReference type="PROSITE" id="PS51866">
    <property type="entry name" value="MOP"/>
    <property type="match status" value="1"/>
</dbReference>